<feature type="binding site" evidence="13">
    <location>
        <position position="207"/>
    </location>
    <ligand>
        <name>Mo-bis(molybdopterin guanine dinucleotide)</name>
        <dbReference type="ChEBI" id="CHEBI:60539"/>
    </ligand>
</feature>
<keyword evidence="5 13" id="KW-0479">Metal-binding</keyword>
<keyword evidence="2 13" id="KW-0813">Transport</keyword>
<evidence type="ECO:0000313" key="16">
    <source>
        <dbReference type="EMBL" id="MDZ5460947.1"/>
    </source>
</evidence>
<dbReference type="Gene3D" id="3.30.200.210">
    <property type="match status" value="1"/>
</dbReference>
<dbReference type="SMART" id="SM00926">
    <property type="entry name" value="Molybdop_Fe4S4"/>
    <property type="match status" value="1"/>
</dbReference>
<evidence type="ECO:0000256" key="4">
    <source>
        <dbReference type="ARBA" id="ARBA00022505"/>
    </source>
</evidence>
<dbReference type="Gene3D" id="2.40.40.20">
    <property type="match status" value="1"/>
</dbReference>
<dbReference type="InterPro" id="IPR006963">
    <property type="entry name" value="Mopterin_OxRdtase_4Fe-4S_dom"/>
</dbReference>
<dbReference type="InterPro" id="IPR027467">
    <property type="entry name" value="MopterinOxRdtase_cofactor_BS"/>
</dbReference>
<feature type="binding site" evidence="13">
    <location>
        <position position="848"/>
    </location>
    <ligand>
        <name>Mo-bis(molybdopterin guanine dinucleotide)</name>
        <dbReference type="ChEBI" id="CHEBI:60539"/>
    </ligand>
</feature>
<dbReference type="InterPro" id="IPR006657">
    <property type="entry name" value="MoPterin_dinucl-bd_dom"/>
</dbReference>
<evidence type="ECO:0000256" key="6">
    <source>
        <dbReference type="ARBA" id="ARBA00022729"/>
    </source>
</evidence>
<feature type="binding site" evidence="13">
    <location>
        <position position="111"/>
    </location>
    <ligand>
        <name>Mo-bis(molybdopterin guanine dinucleotide)</name>
        <dbReference type="ChEBI" id="CHEBI:60539"/>
    </ligand>
</feature>
<evidence type="ECO:0000256" key="12">
    <source>
        <dbReference type="ARBA" id="ARBA00023063"/>
    </source>
</evidence>
<feature type="binding site" evidence="13">
    <location>
        <position position="203"/>
    </location>
    <ligand>
        <name>Mo-bis(molybdopterin guanine dinucleotide)</name>
        <dbReference type="ChEBI" id="CHEBI:60539"/>
    </ligand>
</feature>
<organism evidence="16 17">
    <name type="scientific">Azohydromonas lata</name>
    <dbReference type="NCBI Taxonomy" id="45677"/>
    <lineage>
        <taxon>Bacteria</taxon>
        <taxon>Pseudomonadati</taxon>
        <taxon>Pseudomonadota</taxon>
        <taxon>Betaproteobacteria</taxon>
        <taxon>Burkholderiales</taxon>
        <taxon>Sphaerotilaceae</taxon>
        <taxon>Azohydromonas</taxon>
    </lineage>
</organism>
<dbReference type="EC" id="1.9.6.1" evidence="13"/>
<feature type="domain" description="4Fe-4S Mo/W bis-MGD-type" evidence="15">
    <location>
        <begin position="67"/>
        <end position="123"/>
    </location>
</feature>
<comment type="PTM">
    <text evidence="13">Predicted to be exported by the Tat system. The position of the signal peptide cleavage has not been experimentally proven.</text>
</comment>
<dbReference type="EMBL" id="JAXOJX010000090">
    <property type="protein sequence ID" value="MDZ5460947.1"/>
    <property type="molecule type" value="Genomic_DNA"/>
</dbReference>
<evidence type="ECO:0000256" key="1">
    <source>
        <dbReference type="ARBA" id="ARBA00008747"/>
    </source>
</evidence>
<dbReference type="CDD" id="cd02754">
    <property type="entry name" value="MopB_Nitrate-R-NapA-like"/>
    <property type="match status" value="1"/>
</dbReference>
<feature type="region of interest" description="Disordered" evidence="14">
    <location>
        <begin position="1"/>
        <end position="24"/>
    </location>
</feature>
<keyword evidence="3 13" id="KW-0004">4Fe-4S</keyword>
<feature type="binding site" evidence="13">
    <location>
        <begin position="240"/>
        <end position="247"/>
    </location>
    <ligand>
        <name>Mo-bis(molybdopterin guanine dinucleotide)</name>
        <dbReference type="ChEBI" id="CHEBI:60539"/>
    </ligand>
</feature>
<keyword evidence="12 13" id="KW-0534">Nitrate assimilation</keyword>
<evidence type="ECO:0000256" key="7">
    <source>
        <dbReference type="ARBA" id="ARBA00022764"/>
    </source>
</evidence>
<comment type="similarity">
    <text evidence="1 13">Belongs to the prokaryotic molybdopterin-containing oxidoreductase family. NasA/NapA/NarB subfamily.</text>
</comment>
<comment type="caution">
    <text evidence="16">The sequence shown here is derived from an EMBL/GenBank/DDBJ whole genome shotgun (WGS) entry which is preliminary data.</text>
</comment>
<evidence type="ECO:0000256" key="5">
    <source>
        <dbReference type="ARBA" id="ARBA00022723"/>
    </source>
</evidence>
<comment type="caution">
    <text evidence="13">Lacks conserved residue(s) required for the propagation of feature annotation.</text>
</comment>
<reference evidence="16 17" key="1">
    <citation type="submission" date="2023-11" db="EMBL/GenBank/DDBJ databases">
        <title>Draft genome of Azohydromonas lata strain H1 (DSM1123), a polyhydroxyalkanoate producer.</title>
        <authorList>
            <person name="Traversa D."/>
            <person name="D'Addabbo P."/>
            <person name="Pazzani C."/>
            <person name="Manzari C."/>
            <person name="Chiara M."/>
            <person name="Scrascia M."/>
        </authorList>
    </citation>
    <scope>NUCLEOTIDE SEQUENCE [LARGE SCALE GENOMIC DNA]</scope>
    <source>
        <strain evidence="16 17">H1</strain>
    </source>
</reference>
<keyword evidence="11 13" id="KW-0411">Iron-sulfur</keyword>
<feature type="binding site" evidence="13">
    <location>
        <position position="511"/>
    </location>
    <ligand>
        <name>Mo-bis(molybdopterin guanine dinucleotide)</name>
        <dbReference type="ChEBI" id="CHEBI:60539"/>
    </ligand>
</feature>
<dbReference type="Gene3D" id="3.40.50.740">
    <property type="match status" value="1"/>
</dbReference>
<dbReference type="NCBIfam" id="NF010055">
    <property type="entry name" value="PRK13532.1"/>
    <property type="match status" value="1"/>
</dbReference>
<comment type="subcellular location">
    <subcellularLocation>
        <location evidence="13">Periplasm</location>
    </subcellularLocation>
</comment>
<dbReference type="InterPro" id="IPR050123">
    <property type="entry name" value="Prok_molybdopt-oxidoreductase"/>
</dbReference>
<keyword evidence="9 13" id="KW-0560">Oxidoreductase</keyword>
<feature type="binding site" evidence="13">
    <location>
        <position position="587"/>
    </location>
    <ligand>
        <name>Mo-bis(molybdopterin guanine dinucleotide)</name>
        <dbReference type="ChEBI" id="CHEBI:60539"/>
    </ligand>
</feature>
<dbReference type="PROSITE" id="PS00551">
    <property type="entry name" value="MOLYBDOPTERIN_PROK_1"/>
    <property type="match status" value="1"/>
</dbReference>
<dbReference type="RefSeq" id="WP_322468255.1">
    <property type="nucleotide sequence ID" value="NZ_JAXOJX010000090.1"/>
</dbReference>
<comment type="subunit">
    <text evidence="13">Component of the periplasmic nitrate reductase NapAB complex composed of NapA and NapB.</text>
</comment>
<evidence type="ECO:0000256" key="9">
    <source>
        <dbReference type="ARBA" id="ARBA00023002"/>
    </source>
</evidence>
<keyword evidence="8 13" id="KW-0249">Electron transport</keyword>
<evidence type="ECO:0000313" key="17">
    <source>
        <dbReference type="Proteomes" id="UP001293718"/>
    </source>
</evidence>
<dbReference type="InterPro" id="IPR006656">
    <property type="entry name" value="Mopterin_OxRdtase"/>
</dbReference>
<dbReference type="Pfam" id="PF04879">
    <property type="entry name" value="Molybdop_Fe4S4"/>
    <property type="match status" value="1"/>
</dbReference>
<dbReference type="PROSITE" id="PS51669">
    <property type="entry name" value="4FE4S_MOW_BIS_MGD"/>
    <property type="match status" value="1"/>
</dbReference>
<evidence type="ECO:0000256" key="2">
    <source>
        <dbReference type="ARBA" id="ARBA00022448"/>
    </source>
</evidence>
<keyword evidence="10 13" id="KW-0408">Iron</keyword>
<comment type="catalytic activity">
    <reaction evidence="13">
        <text>2 Fe(II)-[cytochrome] + nitrate + 2 H(+) = 2 Fe(III)-[cytochrome] + nitrite + H2O</text>
        <dbReference type="Rhea" id="RHEA:12909"/>
        <dbReference type="Rhea" id="RHEA-COMP:11777"/>
        <dbReference type="Rhea" id="RHEA-COMP:11778"/>
        <dbReference type="ChEBI" id="CHEBI:15377"/>
        <dbReference type="ChEBI" id="CHEBI:15378"/>
        <dbReference type="ChEBI" id="CHEBI:16301"/>
        <dbReference type="ChEBI" id="CHEBI:17632"/>
        <dbReference type="ChEBI" id="CHEBI:29033"/>
        <dbReference type="ChEBI" id="CHEBI:29034"/>
        <dbReference type="EC" id="1.9.6.1"/>
    </reaction>
</comment>
<feature type="binding site" evidence="13">
    <location>
        <position position="823"/>
    </location>
    <ligand>
        <name>substrate</name>
    </ligand>
</feature>
<proteinExistence type="inferred from homology"/>
<feature type="binding site" evidence="13">
    <location>
        <position position="178"/>
    </location>
    <ligand>
        <name>Mo-bis(molybdopterin guanine dinucleotide)</name>
        <dbReference type="ChEBI" id="CHEBI:60539"/>
    </ligand>
</feature>
<evidence type="ECO:0000256" key="8">
    <source>
        <dbReference type="ARBA" id="ARBA00022982"/>
    </source>
</evidence>
<feature type="binding site" evidence="13">
    <location>
        <position position="831"/>
    </location>
    <ligand>
        <name>Mo-bis(molybdopterin guanine dinucleotide)</name>
        <dbReference type="ChEBI" id="CHEBI:60539"/>
    </ligand>
</feature>
<dbReference type="NCBIfam" id="TIGR01706">
    <property type="entry name" value="NAPA"/>
    <property type="match status" value="1"/>
</dbReference>
<dbReference type="InterPro" id="IPR010051">
    <property type="entry name" value="Periplasm_NO3_reductase_lsu"/>
</dbReference>
<comment type="cofactor">
    <cofactor evidence="13">
        <name>[4Fe-4S] cluster</name>
        <dbReference type="ChEBI" id="CHEBI:49883"/>
    </cofactor>
    <text evidence="13">Binds 1 [4Fe-4S] cluster.</text>
</comment>
<dbReference type="PROSITE" id="PS51318">
    <property type="entry name" value="TAT"/>
    <property type="match status" value="1"/>
</dbReference>
<dbReference type="SUPFAM" id="SSF53706">
    <property type="entry name" value="Formate dehydrogenase/DMSO reductase, domains 1-3"/>
    <property type="match status" value="1"/>
</dbReference>
<feature type="binding site" evidence="13">
    <location>
        <begin position="747"/>
        <end position="756"/>
    </location>
    <ligand>
        <name>Mo-bis(molybdopterin guanine dinucleotide)</name>
        <dbReference type="ChEBI" id="CHEBI:60539"/>
    </ligand>
</feature>
<dbReference type="Proteomes" id="UP001293718">
    <property type="component" value="Unassembled WGS sequence"/>
</dbReference>
<dbReference type="HAMAP" id="MF_01630">
    <property type="entry name" value="Nitrate_reduct_NapA"/>
    <property type="match status" value="1"/>
</dbReference>
<dbReference type="PIRSF" id="PIRSF036643">
    <property type="entry name" value="FDH_alpha"/>
    <property type="match status" value="1"/>
</dbReference>
<feature type="binding site" evidence="13">
    <location>
        <begin position="290"/>
        <end position="292"/>
    </location>
    <ligand>
        <name>Mo-bis(molybdopterin guanine dinucleotide)</name>
        <dbReference type="ChEBI" id="CHEBI:60539"/>
    </ligand>
</feature>
<feature type="binding site" evidence="13">
    <location>
        <position position="109"/>
    </location>
    <ligand>
        <name>[4Fe-4S] cluster</name>
        <dbReference type="ChEBI" id="CHEBI:49883"/>
    </ligand>
</feature>
<feature type="binding site" evidence="13">
    <location>
        <position position="560"/>
    </location>
    <ligand>
        <name>Mo-bis(molybdopterin guanine dinucleotide)</name>
        <dbReference type="ChEBI" id="CHEBI:60539"/>
    </ligand>
</feature>
<evidence type="ECO:0000256" key="10">
    <source>
        <dbReference type="ARBA" id="ARBA00023004"/>
    </source>
</evidence>
<evidence type="ECO:0000256" key="3">
    <source>
        <dbReference type="ARBA" id="ARBA00022485"/>
    </source>
</evidence>
<dbReference type="CDD" id="cd02791">
    <property type="entry name" value="MopB_CT_Nitrate-R-NapA-like"/>
    <property type="match status" value="1"/>
</dbReference>
<feature type="binding site" evidence="13">
    <location>
        <position position="77"/>
    </location>
    <ligand>
        <name>[4Fe-4S] cluster</name>
        <dbReference type="ChEBI" id="CHEBI:49883"/>
    </ligand>
</feature>
<dbReference type="InterPro" id="IPR041957">
    <property type="entry name" value="CT_Nitrate-R-NapA-like"/>
</dbReference>
<dbReference type="InterPro" id="IPR006311">
    <property type="entry name" value="TAT_signal"/>
</dbReference>
<dbReference type="SUPFAM" id="SSF50692">
    <property type="entry name" value="ADC-like"/>
    <property type="match status" value="1"/>
</dbReference>
<keyword evidence="4 13" id="KW-0500">Molybdenum</keyword>
<feature type="binding site" evidence="13">
    <location>
        <position position="81"/>
    </location>
    <ligand>
        <name>[4Fe-4S] cluster</name>
        <dbReference type="ChEBI" id="CHEBI:49883"/>
    </ligand>
</feature>
<feature type="binding site" evidence="13">
    <location>
        <position position="401"/>
    </location>
    <ligand>
        <name>Mo-bis(molybdopterin guanine dinucleotide)</name>
        <dbReference type="ChEBI" id="CHEBI:60539"/>
    </ligand>
</feature>
<dbReference type="PANTHER" id="PTHR43105">
    <property type="entry name" value="RESPIRATORY NITRATE REDUCTASE"/>
    <property type="match status" value="1"/>
</dbReference>
<evidence type="ECO:0000256" key="14">
    <source>
        <dbReference type="SAM" id="MobiDB-lite"/>
    </source>
</evidence>
<evidence type="ECO:0000259" key="15">
    <source>
        <dbReference type="PROSITE" id="PS51669"/>
    </source>
</evidence>
<dbReference type="Pfam" id="PF01568">
    <property type="entry name" value="Molydop_binding"/>
    <property type="match status" value="1"/>
</dbReference>
<sequence>MSDTVPFPVPVVDERASGTGQAPAPGCGCTRRDFVRATAAASTALAAGLPLDAAAQNVVTDASRTQLKWSKAPCRFCGVGCGVNVAVKEGRVVATHGDPNAEVNRGINCVKGYFLSKIMYGEDRLTEPMLRMKDGRYAKDGEFQPVSWDVAFDTMAAQFKRVLKEKGPAGVGMFGSGQWTIWEGYAASKLFKAGLRTNNLDPNARHCMASAVAGFMRTFGMDEPMGCYDDIEQADAFVLWGSNMAEMHPILWTRVTDRRLSAPHVKVATLSVYEHRCYDLSDLTLTFRPQTDLAILNYIANYIIQRKAYDRDFVERHTRFMTGNTDIGYGLRPTHPLQQKAKNWSDAGGGKASSFDEYARFVSTYTLEYTAKLANVPRERLQALAQLYADPKVKVVSFFTMGFNQHTRGTWCSHLLYNLHLLTGKISSPGNSPFSLTGQPSACGTAREVGTFSHRLPADMVVTNPKHRAEAEHIWQLPPGTIPDKPGYHAVLQNRMLKDGKLNAYWVMVNNNMQAAPNIVQEAYPGYRNPDNFVVVSDAYPTVTTMAADLILPAAMWVEKEGAYGNAERRTQFWHQLVKPPGQARSDLWQLMEFSKRFKMEEVWTPELLAAAPQWRGKTLYDLVFRNGVVNHFPLAEMEAGYDNDDARAAGFYVQKGLFEEYATFGRGHGHDLASFDTYHKVPGLRWPVVEGKETRWRYREGYDPYVKAGEGVRFYGNADGKAVLWALPYEPAAEEPDKDFPYWLCTGRVLEHWHSGSMTRRVPELYRAFPNAVCFIHPEDARALGVRRGEIVEITSRRGSMRTRVETRGRNKPPRGLVFVPWFDASQLINKVTLDATCPISLQTDFKKCAVAIRKAGGLPPQGGTV</sequence>
<evidence type="ECO:0000256" key="11">
    <source>
        <dbReference type="ARBA" id="ARBA00023014"/>
    </source>
</evidence>
<feature type="binding site" evidence="13">
    <location>
        <position position="405"/>
    </location>
    <ligand>
        <name>Mo-bis(molybdopterin guanine dinucleotide)</name>
        <dbReference type="ChEBI" id="CHEBI:60539"/>
    </ligand>
</feature>
<accession>A0ABU5IPY1</accession>
<dbReference type="Gene3D" id="3.40.228.10">
    <property type="entry name" value="Dimethylsulfoxide Reductase, domain 2"/>
    <property type="match status" value="1"/>
</dbReference>
<keyword evidence="7 13" id="KW-0574">Periplasm</keyword>
<feature type="binding site" evidence="13">
    <location>
        <position position="74"/>
    </location>
    <ligand>
        <name>[4Fe-4S] cluster</name>
        <dbReference type="ChEBI" id="CHEBI:49883"/>
    </ligand>
</feature>
<evidence type="ECO:0000256" key="13">
    <source>
        <dbReference type="HAMAP-Rule" id="MF_01630"/>
    </source>
</evidence>
<keyword evidence="17" id="KW-1185">Reference proteome</keyword>
<dbReference type="InterPro" id="IPR009010">
    <property type="entry name" value="Asp_de-COase-like_dom_sf"/>
</dbReference>
<comment type="cofactor">
    <cofactor evidence="13">
        <name>Mo-bis(molybdopterin guanine dinucleotide)</name>
        <dbReference type="ChEBI" id="CHEBI:60539"/>
    </cofactor>
    <text evidence="13">Binds 1 molybdenum-bis(molybdopterin guanine dinucleotide) (Mo-bis-MGD) cofactor per subunit.</text>
</comment>
<name>A0ABU5IPY1_9BURK</name>
<protein>
    <recommendedName>
        <fullName evidence="13">Periplasmic nitrate reductase</fullName>
        <ecNumber evidence="13">1.9.6.1</ecNumber>
    </recommendedName>
</protein>
<dbReference type="Pfam" id="PF00384">
    <property type="entry name" value="Molybdopterin"/>
    <property type="match status" value="1"/>
</dbReference>
<feature type="binding site" evidence="13">
    <location>
        <begin position="537"/>
        <end position="538"/>
    </location>
    <ligand>
        <name>Mo-bis(molybdopterin guanine dinucleotide)</name>
        <dbReference type="ChEBI" id="CHEBI:60539"/>
    </ligand>
</feature>
<keyword evidence="6 13" id="KW-0732">Signal</keyword>
<comment type="function">
    <text evidence="13">Catalytic subunit of the periplasmic nitrate reductase complex NapAB. Receives electrons from NapB and catalyzes the reduction of nitrate to nitrite.</text>
</comment>
<dbReference type="PANTHER" id="PTHR43105:SF11">
    <property type="entry name" value="PERIPLASMIC NITRATE REDUCTASE"/>
    <property type="match status" value="1"/>
</dbReference>
<gene>
    <name evidence="13 16" type="primary">napA</name>
    <name evidence="16" type="ORF">SM757_30670</name>
</gene>